<evidence type="ECO:0000256" key="2">
    <source>
        <dbReference type="ARBA" id="ARBA00022833"/>
    </source>
</evidence>
<feature type="compositionally biased region" description="Basic and acidic residues" evidence="3">
    <location>
        <begin position="406"/>
        <end position="436"/>
    </location>
</feature>
<feature type="compositionally biased region" description="Polar residues" evidence="3">
    <location>
        <begin position="642"/>
        <end position="665"/>
    </location>
</feature>
<feature type="compositionally biased region" description="Polar residues" evidence="3">
    <location>
        <begin position="703"/>
        <end position="723"/>
    </location>
</feature>
<dbReference type="PANTHER" id="PTHR46771:SF5">
    <property type="entry name" value="DETERIN"/>
    <property type="match status" value="1"/>
</dbReference>
<feature type="compositionally biased region" description="Basic and acidic residues" evidence="3">
    <location>
        <begin position="602"/>
        <end position="641"/>
    </location>
</feature>
<evidence type="ECO:0000256" key="1">
    <source>
        <dbReference type="ARBA" id="ARBA00022723"/>
    </source>
</evidence>
<keyword evidence="1" id="KW-0479">Metal-binding</keyword>
<dbReference type="Proteomes" id="UP000275385">
    <property type="component" value="Unassembled WGS sequence"/>
</dbReference>
<feature type="compositionally biased region" description="Basic and acidic residues" evidence="3">
    <location>
        <begin position="445"/>
        <end position="463"/>
    </location>
</feature>
<dbReference type="PANTHER" id="PTHR46771">
    <property type="entry name" value="DETERIN"/>
    <property type="match status" value="1"/>
</dbReference>
<gene>
    <name evidence="4" type="ORF">DL546_006155</name>
</gene>
<dbReference type="EMBL" id="QVQW01000015">
    <property type="protein sequence ID" value="RKU46256.1"/>
    <property type="molecule type" value="Genomic_DNA"/>
</dbReference>
<dbReference type="PROSITE" id="PS50143">
    <property type="entry name" value="BIR_REPEAT_2"/>
    <property type="match status" value="2"/>
</dbReference>
<feature type="region of interest" description="Disordered" evidence="3">
    <location>
        <begin position="252"/>
        <end position="738"/>
    </location>
</feature>
<dbReference type="AlphaFoldDB" id="A0A420YED6"/>
<evidence type="ECO:0000313" key="4">
    <source>
        <dbReference type="EMBL" id="RKU46256.1"/>
    </source>
</evidence>
<dbReference type="InterPro" id="IPR051190">
    <property type="entry name" value="Baculoviral_IAP"/>
</dbReference>
<evidence type="ECO:0008006" key="6">
    <source>
        <dbReference type="Google" id="ProtNLM"/>
    </source>
</evidence>
<reference evidence="4 5" key="1">
    <citation type="submission" date="2018-08" db="EMBL/GenBank/DDBJ databases">
        <title>Draft genome of the lignicolous fungus Coniochaeta pulveracea.</title>
        <authorList>
            <person name="Borstlap C.J."/>
            <person name="De Witt R.N."/>
            <person name="Botha A."/>
            <person name="Volschenk H."/>
        </authorList>
    </citation>
    <scope>NUCLEOTIDE SEQUENCE [LARGE SCALE GENOMIC DNA]</scope>
    <source>
        <strain evidence="4 5">CAB683</strain>
    </source>
</reference>
<keyword evidence="2" id="KW-0862">Zinc</keyword>
<evidence type="ECO:0000256" key="3">
    <source>
        <dbReference type="SAM" id="MobiDB-lite"/>
    </source>
</evidence>
<evidence type="ECO:0000313" key="5">
    <source>
        <dbReference type="Proteomes" id="UP000275385"/>
    </source>
</evidence>
<dbReference type="CDD" id="cd00022">
    <property type="entry name" value="BIR"/>
    <property type="match status" value="2"/>
</dbReference>
<organism evidence="4 5">
    <name type="scientific">Coniochaeta pulveracea</name>
    <dbReference type="NCBI Taxonomy" id="177199"/>
    <lineage>
        <taxon>Eukaryota</taxon>
        <taxon>Fungi</taxon>
        <taxon>Dikarya</taxon>
        <taxon>Ascomycota</taxon>
        <taxon>Pezizomycotina</taxon>
        <taxon>Sordariomycetes</taxon>
        <taxon>Sordariomycetidae</taxon>
        <taxon>Coniochaetales</taxon>
        <taxon>Coniochaetaceae</taxon>
        <taxon>Coniochaeta</taxon>
    </lineage>
</organism>
<dbReference type="GO" id="GO:0046872">
    <property type="term" value="F:metal ion binding"/>
    <property type="evidence" value="ECO:0007669"/>
    <property type="project" value="UniProtKB-KW"/>
</dbReference>
<dbReference type="InterPro" id="IPR001370">
    <property type="entry name" value="BIR_rpt"/>
</dbReference>
<protein>
    <recommendedName>
        <fullName evidence="6">Protein bir1</fullName>
    </recommendedName>
</protein>
<dbReference type="Gene3D" id="1.10.1170.10">
    <property type="entry name" value="Inhibitor Of Apoptosis Protein (2mihbC-IAP-1), Chain A"/>
    <property type="match status" value="2"/>
</dbReference>
<feature type="compositionally biased region" description="Basic residues" evidence="3">
    <location>
        <begin position="506"/>
        <end position="521"/>
    </location>
</feature>
<dbReference type="SUPFAM" id="SSF57924">
    <property type="entry name" value="Inhibitor of apoptosis (IAP) repeat"/>
    <property type="match status" value="2"/>
</dbReference>
<comment type="caution">
    <text evidence="4">The sequence shown here is derived from an EMBL/GenBank/DDBJ whole genome shotgun (WGS) entry which is preliminary data.</text>
</comment>
<dbReference type="OrthoDB" id="2196114at2759"/>
<dbReference type="Pfam" id="PF00653">
    <property type="entry name" value="BIR"/>
    <property type="match status" value="2"/>
</dbReference>
<dbReference type="STRING" id="177199.A0A420YED6"/>
<name>A0A420YED6_9PEZI</name>
<feature type="compositionally biased region" description="Polar residues" evidence="3">
    <location>
        <begin position="387"/>
        <end position="396"/>
    </location>
</feature>
<feature type="compositionally biased region" description="Basic residues" evidence="3">
    <location>
        <begin position="261"/>
        <end position="278"/>
    </location>
</feature>
<proteinExistence type="predicted"/>
<sequence length="861" mass="92942">MADDMIIYENRLASFQVAAAGGKRRPSSASTKATKPLAWPHKSLSPADFAKAGFCFKPSPSEPDNVECFLCGKSLCGWEEGDDPLKEHLTHVPDCGWAVVAAVKAELGDYATVHPLDPGMIEARKATFAGRWPYESKRGWKCKTKQLAEAGWIYTPTAESDDMATCAYCDLALDGWEAGDKPMDEHYKRFAECLFFELMAKGPPPKKVRGKAARATNMSRLSIQSVATTFSEAQTIADETANHDDSVMTTASVMTQGGTKKPARGRKPAAAKTKKAKAKKAEPVEILEDEQDGDVPPQPPPKPTRGRKRASDAVDDPNVTKAEAPAPKKRATRKASEAIADTVVMAPSEEAEMEDAPAPPPKQPAGRKKGRASTTKATTRKTSGSSVKSKASTASLRAQAEEADLEIERQLQADLERPLTDEEYHTADSESEREKAGPAPIKGKKTADARKGAQRQENKKHQQDYAMFDPAPIHKDDDADVSAELKALEDDMGVQSKPEQLEIPKKGKRAAGTRKVSKQTKKAKEEAQPPPPTDEDDIDELSLAMPEETGPEGIEDHDASSATVITKPAPARASTGRPRGRPKKSSTGPEIVAEEPQPALEPVRKPEPEVQDDQEPKFDVLHDTSEPEAEVQEHNLPEEHSLTLQSPDAATSPPTQSHSPIRTNKSLPPVPPPSSPPQVIDEQEPPPTTPRAIANRPIPPTHSAKQATISPTPSPQSSDAENQPPSSSTAPPPTAKRLPLPVVSLLPAATPHRNPASSPTRRNIIGGIQSAQPWKPVDLDVVFALVGQTEGDGAEGDVERLLMKGGGELSTPERNMTVEEWVFYNAGLAEEMLRRECEGMVGVFEREGKRAMGVLEGLVVE</sequence>
<keyword evidence="5" id="KW-1185">Reference proteome</keyword>
<feature type="compositionally biased region" description="Low complexity" evidence="3">
    <location>
        <begin position="372"/>
        <end position="386"/>
    </location>
</feature>
<dbReference type="SMART" id="SM00238">
    <property type="entry name" value="BIR"/>
    <property type="match status" value="2"/>
</dbReference>
<accession>A0A420YED6</accession>